<evidence type="ECO:0000313" key="3">
    <source>
        <dbReference type="Proteomes" id="UP000294513"/>
    </source>
</evidence>
<feature type="transmembrane region" description="Helical" evidence="1">
    <location>
        <begin position="20"/>
        <end position="38"/>
    </location>
</feature>
<dbReference type="RefSeq" id="WP_131890298.1">
    <property type="nucleotide sequence ID" value="NZ_SMKU01000022.1"/>
</dbReference>
<keyword evidence="1" id="KW-0472">Membrane</keyword>
<evidence type="ECO:0000313" key="2">
    <source>
        <dbReference type="EMBL" id="TDD94136.1"/>
    </source>
</evidence>
<accession>A0A4R5C6G5</accession>
<proteinExistence type="predicted"/>
<gene>
    <name evidence="2" type="ORF">E1298_07435</name>
</gene>
<name>A0A4R5C6G5_9ACTN</name>
<protein>
    <submittedName>
        <fullName evidence="2">Uncharacterized protein</fullName>
    </submittedName>
</protein>
<keyword evidence="3" id="KW-1185">Reference proteome</keyword>
<organism evidence="2 3">
    <name type="scientific">Actinomadura rubrisoli</name>
    <dbReference type="NCBI Taxonomy" id="2530368"/>
    <lineage>
        <taxon>Bacteria</taxon>
        <taxon>Bacillati</taxon>
        <taxon>Actinomycetota</taxon>
        <taxon>Actinomycetes</taxon>
        <taxon>Streptosporangiales</taxon>
        <taxon>Thermomonosporaceae</taxon>
        <taxon>Actinomadura</taxon>
    </lineage>
</organism>
<evidence type="ECO:0000256" key="1">
    <source>
        <dbReference type="SAM" id="Phobius"/>
    </source>
</evidence>
<keyword evidence="1" id="KW-1133">Transmembrane helix</keyword>
<dbReference type="AlphaFoldDB" id="A0A4R5C6G5"/>
<dbReference type="EMBL" id="SMKU01000022">
    <property type="protein sequence ID" value="TDD94136.1"/>
    <property type="molecule type" value="Genomic_DNA"/>
</dbReference>
<keyword evidence="1" id="KW-0812">Transmembrane</keyword>
<sequence length="85" mass="9157">MALEPRGHHVDGRVVDDDDVAVGVAVLVLIQFVVGLRLRTWKRRLGTSSDFVTLTAWFSAPVRTARMRLMRGSPSGQVGGGLAGL</sequence>
<reference evidence="2 3" key="1">
    <citation type="submission" date="2019-03" db="EMBL/GenBank/DDBJ databases">
        <title>Draft genome sequences of novel Actinobacteria.</title>
        <authorList>
            <person name="Sahin N."/>
            <person name="Ay H."/>
            <person name="Saygin H."/>
        </authorList>
    </citation>
    <scope>NUCLEOTIDE SEQUENCE [LARGE SCALE GENOMIC DNA]</scope>
    <source>
        <strain evidence="2 3">H3C3</strain>
    </source>
</reference>
<dbReference type="Proteomes" id="UP000294513">
    <property type="component" value="Unassembled WGS sequence"/>
</dbReference>
<comment type="caution">
    <text evidence="2">The sequence shown here is derived from an EMBL/GenBank/DDBJ whole genome shotgun (WGS) entry which is preliminary data.</text>
</comment>